<organism evidence="6">
    <name type="scientific">freshwater metagenome</name>
    <dbReference type="NCBI Taxonomy" id="449393"/>
    <lineage>
        <taxon>unclassified sequences</taxon>
        <taxon>metagenomes</taxon>
        <taxon>ecological metagenomes</taxon>
    </lineage>
</organism>
<accession>A0A6J7CVD4</accession>
<keyword evidence="4" id="KW-1133">Transmembrane helix</keyword>
<keyword evidence="4" id="KW-0472">Membrane</keyword>
<proteinExistence type="inferred from homology"/>
<evidence type="ECO:0000313" key="6">
    <source>
        <dbReference type="EMBL" id="CAB4860738.1"/>
    </source>
</evidence>
<dbReference type="PANTHER" id="PTHR43179">
    <property type="entry name" value="RHAMNOSYLTRANSFERASE WBBL"/>
    <property type="match status" value="1"/>
</dbReference>
<dbReference type="SUPFAM" id="SSF53448">
    <property type="entry name" value="Nucleotide-diphospho-sugar transferases"/>
    <property type="match status" value="1"/>
</dbReference>
<keyword evidence="3" id="KW-0808">Transferase</keyword>
<evidence type="ECO:0000256" key="4">
    <source>
        <dbReference type="SAM" id="Phobius"/>
    </source>
</evidence>
<name>A0A6J7CVD4_9ZZZZ</name>
<feature type="transmembrane region" description="Helical" evidence="4">
    <location>
        <begin position="331"/>
        <end position="352"/>
    </location>
</feature>
<gene>
    <name evidence="6" type="ORF">UFOPK3381_00238</name>
</gene>
<feature type="transmembrane region" description="Helical" evidence="4">
    <location>
        <begin position="274"/>
        <end position="294"/>
    </location>
</feature>
<reference evidence="6" key="1">
    <citation type="submission" date="2020-05" db="EMBL/GenBank/DDBJ databases">
        <authorList>
            <person name="Chiriac C."/>
            <person name="Salcher M."/>
            <person name="Ghai R."/>
            <person name="Kavagutti S V."/>
        </authorList>
    </citation>
    <scope>NUCLEOTIDE SEQUENCE</scope>
</reference>
<comment type="similarity">
    <text evidence="1">Belongs to the glycosyltransferase 2 family.</text>
</comment>
<keyword evidence="4" id="KW-0812">Transmembrane</keyword>
<dbReference type="EMBL" id="CAFBLN010000004">
    <property type="protein sequence ID" value="CAB4860738.1"/>
    <property type="molecule type" value="Genomic_DNA"/>
</dbReference>
<keyword evidence="2" id="KW-0328">Glycosyltransferase</keyword>
<dbReference type="InterPro" id="IPR001173">
    <property type="entry name" value="Glyco_trans_2-like"/>
</dbReference>
<evidence type="ECO:0000256" key="1">
    <source>
        <dbReference type="ARBA" id="ARBA00006739"/>
    </source>
</evidence>
<protein>
    <submittedName>
        <fullName evidence="6">Unannotated protein</fullName>
    </submittedName>
</protein>
<dbReference type="Pfam" id="PF00535">
    <property type="entry name" value="Glycos_transf_2"/>
    <property type="match status" value="1"/>
</dbReference>
<dbReference type="InterPro" id="IPR029044">
    <property type="entry name" value="Nucleotide-diphossugar_trans"/>
</dbReference>
<evidence type="ECO:0000259" key="5">
    <source>
        <dbReference type="Pfam" id="PF00535"/>
    </source>
</evidence>
<feature type="transmembrane region" description="Helical" evidence="4">
    <location>
        <begin position="299"/>
        <end position="319"/>
    </location>
</feature>
<feature type="domain" description="Glycosyltransferase 2-like" evidence="5">
    <location>
        <begin position="18"/>
        <end position="202"/>
    </location>
</feature>
<evidence type="ECO:0000256" key="2">
    <source>
        <dbReference type="ARBA" id="ARBA00022676"/>
    </source>
</evidence>
<sequence length="358" mass="38911">MNAAPPQMSHDGSAPVISVVVCTHNGEGTIRDTLRALTSQNFAGEMEIIVVDDGSTDLTSEVVRKFPVRLISSPTNVGLSAARNLGIEASLAPLVAFTDDDCIPPPGWVANLVTEWAKLNGDIQALGGTVQSHATDTFNRRFNQFHHTLAPASLRLSGAGFLLRLWLYLRNEGIVISSDSPQPVFVLVGANMSFRRDALKEIGGFDVRRRFGGDEIPVCAAIQQRWGQESVWCSPSIVMHHNFDPKLRDTFRRAYAYGRGSGRDFAEQGGIPSVGPIGLLVMAAGAGAICFKFLGIRSWWLLLACAMLAPYMIAARPTSSSSKARWTEKPLFRLVIALEEISGIIGFVGGWLRSKETK</sequence>
<dbReference type="GO" id="GO:0016757">
    <property type="term" value="F:glycosyltransferase activity"/>
    <property type="evidence" value="ECO:0007669"/>
    <property type="project" value="UniProtKB-KW"/>
</dbReference>
<evidence type="ECO:0000256" key="3">
    <source>
        <dbReference type="ARBA" id="ARBA00022679"/>
    </source>
</evidence>
<dbReference type="AlphaFoldDB" id="A0A6J7CVD4"/>
<dbReference type="PANTHER" id="PTHR43179:SF12">
    <property type="entry name" value="GALACTOFURANOSYLTRANSFERASE GLFT2"/>
    <property type="match status" value="1"/>
</dbReference>
<dbReference type="Gene3D" id="3.90.550.10">
    <property type="entry name" value="Spore Coat Polysaccharide Biosynthesis Protein SpsA, Chain A"/>
    <property type="match status" value="1"/>
</dbReference>